<comment type="subunit">
    <text evidence="12">Interacts with PEX5, probably required to target it into peroxisomes.</text>
</comment>
<comment type="subcellular location">
    <subcellularLocation>
        <location evidence="1">Peroxisome</location>
    </subcellularLocation>
</comment>
<dbReference type="KEGG" id="miz:BAB75_26690"/>
<evidence type="ECO:0000256" key="6">
    <source>
        <dbReference type="ARBA" id="ARBA00022857"/>
    </source>
</evidence>
<comment type="catalytic activity">
    <reaction evidence="15">
        <text>(2E)-dodecenoyl-CoA + NADPH + H(+) = dodecanoyl-CoA + NADP(+)</text>
        <dbReference type="Rhea" id="RHEA:44964"/>
        <dbReference type="ChEBI" id="CHEBI:15378"/>
        <dbReference type="ChEBI" id="CHEBI:57330"/>
        <dbReference type="ChEBI" id="CHEBI:57375"/>
        <dbReference type="ChEBI" id="CHEBI:57783"/>
        <dbReference type="ChEBI" id="CHEBI:58349"/>
    </reaction>
    <physiologicalReaction direction="left-to-right" evidence="15">
        <dbReference type="Rhea" id="RHEA:44965"/>
    </physiologicalReaction>
</comment>
<organism evidence="21 23">
    <name type="scientific">Mycobacteroides immunogenum</name>
    <dbReference type="NCBI Taxonomy" id="83262"/>
    <lineage>
        <taxon>Bacteria</taxon>
        <taxon>Bacillati</taxon>
        <taxon>Actinomycetota</taxon>
        <taxon>Actinomycetes</taxon>
        <taxon>Mycobacteriales</taxon>
        <taxon>Mycobacteriaceae</taxon>
        <taxon>Mycobacteroides</taxon>
    </lineage>
</organism>
<keyword evidence="9" id="KW-0576">Peroxisome</keyword>
<evidence type="ECO:0000256" key="19">
    <source>
        <dbReference type="ARBA" id="ARBA00049386"/>
    </source>
</evidence>
<keyword evidence="8" id="KW-0443">Lipid metabolism</keyword>
<dbReference type="EC" id="1.3.1.38" evidence="13"/>
<dbReference type="GeneID" id="45767460"/>
<sequence length="286" mass="30320">MIVQDGQSGPPRSVLVPDLLAGKVCVVSGSGSGLGRAAALEMARAGATVVGCGRRADPIEATAEMIRAAGGRADARPLDIRDPDAVDEFFDGVLEEYGRVDVLLNNAGGQFLCPAENITPKGYRTVIELNVLGTWHMTHAAATKAMIPRGAGRILSVTLSPHHGFPLMTHTGAARAAVESMTRSLSIEWARYGITLCALAPGTMGTEVFNTKYPAQYRAIVEQSQPLTRVGTEWEWANFVTYMAADVAGFFTGCVLTMDGGRDNFSSNFPTPAMGAMAGLPSEERK</sequence>
<protein>
    <recommendedName>
        <fullName evidence="14">Peroxisomal trans-2-enoyl-CoA reductase</fullName>
        <ecNumber evidence="13">1.3.1.38</ecNumber>
    </recommendedName>
</protein>
<comment type="function">
    <text evidence="11">Participates in chain elongation of fatty acids. Catalyzes the reduction of trans-2-enoyl-CoAs of varying chain lengths from 6:1 to 16:1, having maximum activity with 10:1 CoA. Has no 2,4-dienoyl-CoA reductase activity.</text>
</comment>
<dbReference type="InterPro" id="IPR052388">
    <property type="entry name" value="Peroxisomal_t2-enoyl-CoA_red"/>
</dbReference>
<evidence type="ECO:0000256" key="2">
    <source>
        <dbReference type="ARBA" id="ARBA00005189"/>
    </source>
</evidence>
<name>A0A7V8LTR6_9MYCO</name>
<comment type="catalytic activity">
    <reaction evidence="18">
        <text>a (2E)-enoyl-CoA + NADPH + H(+) = a 2,3-saturated acyl-CoA + NADP(+)</text>
        <dbReference type="Rhea" id="RHEA:33763"/>
        <dbReference type="ChEBI" id="CHEBI:15378"/>
        <dbReference type="ChEBI" id="CHEBI:57783"/>
        <dbReference type="ChEBI" id="CHEBI:58349"/>
        <dbReference type="ChEBI" id="CHEBI:58856"/>
        <dbReference type="ChEBI" id="CHEBI:65111"/>
        <dbReference type="EC" id="1.3.1.38"/>
    </reaction>
    <physiologicalReaction direction="left-to-right" evidence="18">
        <dbReference type="Rhea" id="RHEA:33764"/>
    </physiologicalReaction>
</comment>
<keyword evidence="5" id="KW-0276">Fatty acid metabolism</keyword>
<evidence type="ECO:0000313" key="23">
    <source>
        <dbReference type="Proteomes" id="UP000037843"/>
    </source>
</evidence>
<reference evidence="23 24" key="1">
    <citation type="submission" date="2015-09" db="EMBL/GenBank/DDBJ databases">
        <title>Genome Sequences of Mycobacterium immunogenum Isolates, Recuperated from a Chloraminated Drinking Water Distribution System Simulator Subjected to Episodes of Nitrification.</title>
        <authorList>
            <person name="Gomez-Alvarez V."/>
            <person name="Revetta R.P."/>
        </authorList>
    </citation>
    <scope>NUCLEOTIDE SEQUENCE [LARGE SCALE GENOMIC DNA]</scope>
    <source>
        <strain evidence="21 23">H008</strain>
        <strain evidence="22 24">H076</strain>
    </source>
</reference>
<evidence type="ECO:0000256" key="18">
    <source>
        <dbReference type="ARBA" id="ARBA00049251"/>
    </source>
</evidence>
<dbReference type="Gene3D" id="3.40.50.720">
    <property type="entry name" value="NAD(P)-binding Rossmann-like Domain"/>
    <property type="match status" value="1"/>
</dbReference>
<comment type="catalytic activity">
    <reaction evidence="16">
        <text>(2E)-tetradecenoyl-CoA + NADPH + H(+) = tetradecanoyl-CoA + NADP(+)</text>
        <dbReference type="Rhea" id="RHEA:44968"/>
        <dbReference type="ChEBI" id="CHEBI:15378"/>
        <dbReference type="ChEBI" id="CHEBI:57385"/>
        <dbReference type="ChEBI" id="CHEBI:57783"/>
        <dbReference type="ChEBI" id="CHEBI:58349"/>
        <dbReference type="ChEBI" id="CHEBI:61405"/>
    </reaction>
    <physiologicalReaction direction="left-to-right" evidence="16">
        <dbReference type="Rhea" id="RHEA:44969"/>
    </physiologicalReaction>
</comment>
<accession>A0A7V8LTR6</accession>
<dbReference type="Proteomes" id="UP000037843">
    <property type="component" value="Unassembled WGS sequence"/>
</dbReference>
<evidence type="ECO:0000256" key="4">
    <source>
        <dbReference type="ARBA" id="ARBA00022553"/>
    </source>
</evidence>
<dbReference type="RefSeq" id="WP_043078331.1">
    <property type="nucleotide sequence ID" value="NZ_CP011530.1"/>
</dbReference>
<evidence type="ECO:0000256" key="12">
    <source>
        <dbReference type="ARBA" id="ARBA00038622"/>
    </source>
</evidence>
<comment type="catalytic activity">
    <reaction evidence="20">
        <text>(2E)-octenoyl-CoA + NADPH + H(+) = octanoyl-CoA + NADP(+)</text>
        <dbReference type="Rhea" id="RHEA:44952"/>
        <dbReference type="ChEBI" id="CHEBI:15378"/>
        <dbReference type="ChEBI" id="CHEBI:57386"/>
        <dbReference type="ChEBI" id="CHEBI:57783"/>
        <dbReference type="ChEBI" id="CHEBI:58349"/>
        <dbReference type="ChEBI" id="CHEBI:62242"/>
    </reaction>
    <physiologicalReaction direction="left-to-right" evidence="20">
        <dbReference type="Rhea" id="RHEA:44953"/>
    </physiologicalReaction>
</comment>
<dbReference type="Pfam" id="PF13561">
    <property type="entry name" value="adh_short_C2"/>
    <property type="match status" value="1"/>
</dbReference>
<gene>
    <name evidence="21" type="ORF">AN908_01365</name>
    <name evidence="22" type="ORF">AN912_00210</name>
</gene>
<dbReference type="PRINTS" id="PR00081">
    <property type="entry name" value="GDHRDH"/>
</dbReference>
<comment type="pathway">
    <text evidence="2">Lipid metabolism.</text>
</comment>
<evidence type="ECO:0000256" key="13">
    <source>
        <dbReference type="ARBA" id="ARBA00038849"/>
    </source>
</evidence>
<evidence type="ECO:0000256" key="7">
    <source>
        <dbReference type="ARBA" id="ARBA00023002"/>
    </source>
</evidence>
<evidence type="ECO:0000256" key="10">
    <source>
        <dbReference type="ARBA" id="ARBA00023160"/>
    </source>
</evidence>
<keyword evidence="3" id="KW-0444">Lipid biosynthesis</keyword>
<evidence type="ECO:0000256" key="16">
    <source>
        <dbReference type="ARBA" id="ARBA00048686"/>
    </source>
</evidence>
<evidence type="ECO:0000256" key="20">
    <source>
        <dbReference type="ARBA" id="ARBA00049559"/>
    </source>
</evidence>
<evidence type="ECO:0000256" key="11">
    <source>
        <dbReference type="ARBA" id="ARBA00037124"/>
    </source>
</evidence>
<evidence type="ECO:0000256" key="17">
    <source>
        <dbReference type="ARBA" id="ARBA00049108"/>
    </source>
</evidence>
<dbReference type="InterPro" id="IPR002347">
    <property type="entry name" value="SDR_fam"/>
</dbReference>
<dbReference type="EMBL" id="LJFS01000001">
    <property type="protein sequence ID" value="KPG37473.1"/>
    <property type="molecule type" value="Genomic_DNA"/>
</dbReference>
<dbReference type="AlphaFoldDB" id="A0A7V8LTR6"/>
<dbReference type="PANTHER" id="PTHR24317">
    <property type="entry name" value="PEROXISOMAL TRANS-2-ENOYL-COA REDUCTASE"/>
    <property type="match status" value="1"/>
</dbReference>
<dbReference type="EMBL" id="LJFO01000001">
    <property type="protein sequence ID" value="KPG17832.1"/>
    <property type="molecule type" value="Genomic_DNA"/>
</dbReference>
<dbReference type="GO" id="GO:0006633">
    <property type="term" value="P:fatty acid biosynthetic process"/>
    <property type="evidence" value="ECO:0007669"/>
    <property type="project" value="UniProtKB-KW"/>
</dbReference>
<evidence type="ECO:0000256" key="15">
    <source>
        <dbReference type="ARBA" id="ARBA00047570"/>
    </source>
</evidence>
<evidence type="ECO:0000256" key="14">
    <source>
        <dbReference type="ARBA" id="ARBA00041063"/>
    </source>
</evidence>
<dbReference type="SUPFAM" id="SSF51735">
    <property type="entry name" value="NAD(P)-binding Rossmann-fold domains"/>
    <property type="match status" value="1"/>
</dbReference>
<keyword evidence="6" id="KW-0521">NADP</keyword>
<dbReference type="InterPro" id="IPR036291">
    <property type="entry name" value="NAD(P)-bd_dom_sf"/>
</dbReference>
<evidence type="ECO:0000256" key="3">
    <source>
        <dbReference type="ARBA" id="ARBA00022516"/>
    </source>
</evidence>
<dbReference type="GO" id="GO:0019166">
    <property type="term" value="F:trans-2-enoyl-CoA reductase (NADPH) activity"/>
    <property type="evidence" value="ECO:0007669"/>
    <property type="project" value="UniProtKB-EC"/>
</dbReference>
<keyword evidence="24" id="KW-1185">Reference proteome</keyword>
<evidence type="ECO:0000256" key="5">
    <source>
        <dbReference type="ARBA" id="ARBA00022832"/>
    </source>
</evidence>
<evidence type="ECO:0000256" key="1">
    <source>
        <dbReference type="ARBA" id="ARBA00004275"/>
    </source>
</evidence>
<keyword evidence="4" id="KW-0597">Phosphoprotein</keyword>
<evidence type="ECO:0000313" key="21">
    <source>
        <dbReference type="EMBL" id="KPG17832.1"/>
    </source>
</evidence>
<evidence type="ECO:0000256" key="8">
    <source>
        <dbReference type="ARBA" id="ARBA00023098"/>
    </source>
</evidence>
<proteinExistence type="predicted"/>
<dbReference type="OrthoDB" id="286404at2"/>
<keyword evidence="10" id="KW-0275">Fatty acid biosynthesis</keyword>
<dbReference type="Proteomes" id="UP000037962">
    <property type="component" value="Unassembled WGS sequence"/>
</dbReference>
<dbReference type="PANTHER" id="PTHR24317:SF7">
    <property type="entry name" value="PEROXISOMAL TRANS-2-ENOYL-COA REDUCTASE"/>
    <property type="match status" value="1"/>
</dbReference>
<keyword evidence="7" id="KW-0560">Oxidoreductase</keyword>
<comment type="catalytic activity">
    <reaction evidence="19">
        <text>(2E)-decenoyl-CoA + NADPH + H(+) = decanoyl-CoA + NADP(+)</text>
        <dbReference type="Rhea" id="RHEA:44960"/>
        <dbReference type="ChEBI" id="CHEBI:15378"/>
        <dbReference type="ChEBI" id="CHEBI:57783"/>
        <dbReference type="ChEBI" id="CHEBI:58349"/>
        <dbReference type="ChEBI" id="CHEBI:61406"/>
        <dbReference type="ChEBI" id="CHEBI:61430"/>
    </reaction>
    <physiologicalReaction direction="left-to-right" evidence="19">
        <dbReference type="Rhea" id="RHEA:44961"/>
    </physiologicalReaction>
</comment>
<evidence type="ECO:0000313" key="24">
    <source>
        <dbReference type="Proteomes" id="UP000037962"/>
    </source>
</evidence>
<evidence type="ECO:0000313" key="22">
    <source>
        <dbReference type="EMBL" id="KPG37473.1"/>
    </source>
</evidence>
<comment type="caution">
    <text evidence="21">The sequence shown here is derived from an EMBL/GenBank/DDBJ whole genome shotgun (WGS) entry which is preliminary data.</text>
</comment>
<evidence type="ECO:0000256" key="9">
    <source>
        <dbReference type="ARBA" id="ARBA00023140"/>
    </source>
</evidence>
<comment type="catalytic activity">
    <reaction evidence="17">
        <text>(2E)-hexenoyl-CoA + NADPH + H(+) = hexanoyl-CoA + NADP(+)</text>
        <dbReference type="Rhea" id="RHEA:44956"/>
        <dbReference type="ChEBI" id="CHEBI:15378"/>
        <dbReference type="ChEBI" id="CHEBI:57783"/>
        <dbReference type="ChEBI" id="CHEBI:58349"/>
        <dbReference type="ChEBI" id="CHEBI:62077"/>
        <dbReference type="ChEBI" id="CHEBI:62620"/>
    </reaction>
    <physiologicalReaction direction="left-to-right" evidence="17">
        <dbReference type="Rhea" id="RHEA:44957"/>
    </physiologicalReaction>
</comment>